<evidence type="ECO:0000313" key="2">
    <source>
        <dbReference type="EMBL" id="EHH19706.1"/>
    </source>
</evidence>
<gene>
    <name evidence="2" type="ORF">EGK_02419</name>
</gene>
<sequence>MLRLGALEQRPGRVLLEGDTPRPREGEALLVSLLCQVRPFHGPGGASRPTQRLGQLLCGQEAASTVLEFGFPGVSRAVVMAEVDGRGLPGRQEDFGNCGASLEPTTHLLFRPTCESLQRTQPFSSIADDLQPSREPPKSGRAWEQ</sequence>
<feature type="region of interest" description="Disordered" evidence="1">
    <location>
        <begin position="121"/>
        <end position="145"/>
    </location>
</feature>
<protein>
    <submittedName>
        <fullName evidence="2">Uncharacterized protein</fullName>
    </submittedName>
</protein>
<dbReference type="EMBL" id="CM001262">
    <property type="protein sequence ID" value="EHH19706.1"/>
    <property type="molecule type" value="Genomic_DNA"/>
</dbReference>
<feature type="compositionally biased region" description="Basic and acidic residues" evidence="1">
    <location>
        <begin position="131"/>
        <end position="145"/>
    </location>
</feature>
<dbReference type="AlphaFoldDB" id="G7N4V2"/>
<reference evidence="2" key="1">
    <citation type="journal article" date="2011" name="Nat. Biotechnol.">
        <title>Genome sequencing and comparison of two nonhuman primate animal models, the cynomolgus and Chinese rhesus macaques.</title>
        <authorList>
            <person name="Yan G."/>
            <person name="Zhang G."/>
            <person name="Fang X."/>
            <person name="Zhang Y."/>
            <person name="Li C."/>
            <person name="Ling F."/>
            <person name="Cooper D.N."/>
            <person name="Li Q."/>
            <person name="Li Y."/>
            <person name="van Gool A.J."/>
            <person name="Du H."/>
            <person name="Chen J."/>
            <person name="Chen R."/>
            <person name="Zhang P."/>
            <person name="Huang Z."/>
            <person name="Thompson J.R."/>
            <person name="Meng Y."/>
            <person name="Bai Y."/>
            <person name="Wang J."/>
            <person name="Zhuo M."/>
            <person name="Wang T."/>
            <person name="Huang Y."/>
            <person name="Wei L."/>
            <person name="Li J."/>
            <person name="Wang Z."/>
            <person name="Hu H."/>
            <person name="Yang P."/>
            <person name="Le L."/>
            <person name="Stenson P.D."/>
            <person name="Li B."/>
            <person name="Liu X."/>
            <person name="Ball E.V."/>
            <person name="An N."/>
            <person name="Huang Q."/>
            <person name="Zhang Y."/>
            <person name="Fan W."/>
            <person name="Zhang X."/>
            <person name="Li Y."/>
            <person name="Wang W."/>
            <person name="Katze M.G."/>
            <person name="Su B."/>
            <person name="Nielsen R."/>
            <person name="Yang H."/>
            <person name="Wang J."/>
            <person name="Wang X."/>
            <person name="Wang J."/>
        </authorList>
    </citation>
    <scope>NUCLEOTIDE SEQUENCE [LARGE SCALE GENOMIC DNA]</scope>
    <source>
        <strain evidence="2">CR-5</strain>
    </source>
</reference>
<name>G7N4V2_MACMU</name>
<evidence type="ECO:0000256" key="1">
    <source>
        <dbReference type="SAM" id="MobiDB-lite"/>
    </source>
</evidence>
<proteinExistence type="predicted"/>
<organism evidence="2">
    <name type="scientific">Macaca mulatta</name>
    <name type="common">Rhesus macaque</name>
    <dbReference type="NCBI Taxonomy" id="9544"/>
    <lineage>
        <taxon>Eukaryota</taxon>
        <taxon>Metazoa</taxon>
        <taxon>Chordata</taxon>
        <taxon>Craniata</taxon>
        <taxon>Vertebrata</taxon>
        <taxon>Euteleostomi</taxon>
        <taxon>Mammalia</taxon>
        <taxon>Eutheria</taxon>
        <taxon>Euarchontoglires</taxon>
        <taxon>Primates</taxon>
        <taxon>Haplorrhini</taxon>
        <taxon>Catarrhini</taxon>
        <taxon>Cercopithecidae</taxon>
        <taxon>Cercopithecinae</taxon>
        <taxon>Macaca</taxon>
    </lineage>
</organism>
<accession>G7N4V2</accession>
<dbReference type="Proteomes" id="UP000013456">
    <property type="component" value="Chromosome 10"/>
</dbReference>